<proteinExistence type="predicted"/>
<dbReference type="RefSeq" id="WP_085514088.1">
    <property type="nucleotide sequence ID" value="NZ_FXAP01000007.1"/>
</dbReference>
<protein>
    <submittedName>
        <fullName evidence="1">Uncharacterized protein</fullName>
    </submittedName>
</protein>
<dbReference type="AlphaFoldDB" id="A0A3N2BLI7"/>
<gene>
    <name evidence="1" type="ORF">EDD42_4090</name>
</gene>
<dbReference type="EMBL" id="RKHL01000002">
    <property type="protein sequence ID" value="ROR76137.1"/>
    <property type="molecule type" value="Genomic_DNA"/>
</dbReference>
<keyword evidence="2" id="KW-1185">Reference proteome</keyword>
<dbReference type="Proteomes" id="UP000266915">
    <property type="component" value="Unassembled WGS sequence"/>
</dbReference>
<reference evidence="1 2" key="1">
    <citation type="submission" date="2018-11" db="EMBL/GenBank/DDBJ databases">
        <title>Sequencing the genomes of 1000 actinobacteria strains.</title>
        <authorList>
            <person name="Klenk H.-P."/>
        </authorList>
    </citation>
    <scope>NUCLEOTIDE SEQUENCE [LARGE SCALE GENOMIC DNA]</scope>
    <source>
        <strain evidence="1 2">DSM 14012</strain>
    </source>
</reference>
<sequence>MATINATDIGRRIGSFQPPEVINFLLTNQGYLTGKPGKYHLTPEGERFGEYIDYDNGYGGFAHRQRYYTRFDESILGHLDTSPEQIEQARQGYQAHKLDLKIAREAAYRIAEEEYLASLVADDADGEIDWKQLAIVVGVAAATITAGVATYKIVKHIKNKKAAAAEQTGAV</sequence>
<accession>A0A3N2BLI7</accession>
<organism evidence="1 2">
    <name type="scientific">Plantibacter flavus</name>
    <dbReference type="NCBI Taxonomy" id="150123"/>
    <lineage>
        <taxon>Bacteria</taxon>
        <taxon>Bacillati</taxon>
        <taxon>Actinomycetota</taxon>
        <taxon>Actinomycetes</taxon>
        <taxon>Micrococcales</taxon>
        <taxon>Microbacteriaceae</taxon>
        <taxon>Plantibacter</taxon>
    </lineage>
</organism>
<name>A0A3N2BLI7_9MICO</name>
<evidence type="ECO:0000313" key="1">
    <source>
        <dbReference type="EMBL" id="ROR76137.1"/>
    </source>
</evidence>
<comment type="caution">
    <text evidence="1">The sequence shown here is derived from an EMBL/GenBank/DDBJ whole genome shotgun (WGS) entry which is preliminary data.</text>
</comment>
<evidence type="ECO:0000313" key="2">
    <source>
        <dbReference type="Proteomes" id="UP000266915"/>
    </source>
</evidence>